<evidence type="ECO:0000313" key="2">
    <source>
        <dbReference type="Proteomes" id="UP001497535"/>
    </source>
</evidence>
<dbReference type="EMBL" id="CAVMJV010000011">
    <property type="protein sequence ID" value="CAK5045272.1"/>
    <property type="molecule type" value="Genomic_DNA"/>
</dbReference>
<accession>A0ACB0YG36</accession>
<protein>
    <submittedName>
        <fullName evidence="1">Uncharacterized protein</fullName>
    </submittedName>
</protein>
<organism evidence="1 2">
    <name type="scientific">Meloidogyne enterolobii</name>
    <name type="common">Root-knot nematode worm</name>
    <name type="synonym">Meloidogyne mayaguensis</name>
    <dbReference type="NCBI Taxonomy" id="390850"/>
    <lineage>
        <taxon>Eukaryota</taxon>
        <taxon>Metazoa</taxon>
        <taxon>Ecdysozoa</taxon>
        <taxon>Nematoda</taxon>
        <taxon>Chromadorea</taxon>
        <taxon>Rhabditida</taxon>
        <taxon>Tylenchina</taxon>
        <taxon>Tylenchomorpha</taxon>
        <taxon>Tylenchoidea</taxon>
        <taxon>Meloidogynidae</taxon>
        <taxon>Meloidogyninae</taxon>
        <taxon>Meloidogyne</taxon>
    </lineage>
</organism>
<dbReference type="Proteomes" id="UP001497535">
    <property type="component" value="Unassembled WGS sequence"/>
</dbReference>
<comment type="caution">
    <text evidence="1">The sequence shown here is derived from an EMBL/GenBank/DDBJ whole genome shotgun (WGS) entry which is preliminary data.</text>
</comment>
<evidence type="ECO:0000313" key="1">
    <source>
        <dbReference type="EMBL" id="CAK5045272.1"/>
    </source>
</evidence>
<keyword evidence="2" id="KW-1185">Reference proteome</keyword>
<sequence length="84" mass="9099">MQRSAKEALTVEALGVNFSISFCLKNSIISLLVNSVPLSLNIRWGSISILCKIFSNAGTMSFDFLVRTGSAKTRLLKTSIETSA</sequence>
<name>A0ACB0YG36_MELEN</name>
<proteinExistence type="predicted"/>
<reference evidence="1" key="1">
    <citation type="submission" date="2023-11" db="EMBL/GenBank/DDBJ databases">
        <authorList>
            <person name="Poullet M."/>
        </authorList>
    </citation>
    <scope>NUCLEOTIDE SEQUENCE</scope>
    <source>
        <strain evidence="1">E1834</strain>
    </source>
</reference>
<gene>
    <name evidence="1" type="ORF">MENTE1834_LOCUS11734</name>
</gene>